<dbReference type="InterPro" id="IPR004013">
    <property type="entry name" value="PHP_dom"/>
</dbReference>
<evidence type="ECO:0000256" key="9">
    <source>
        <dbReference type="ARBA" id="ARBA00022763"/>
    </source>
</evidence>
<evidence type="ECO:0000313" key="16">
    <source>
        <dbReference type="EMBL" id="WRS40670.1"/>
    </source>
</evidence>
<dbReference type="Pfam" id="PF01336">
    <property type="entry name" value="tRNA_anti-codon"/>
    <property type="match status" value="1"/>
</dbReference>
<comment type="similarity">
    <text evidence="2 13">Belongs to the DNA polymerase type-C family. DnaE2 subfamily.</text>
</comment>
<dbReference type="InterPro" id="IPR011708">
    <property type="entry name" value="DNA_pol3_alpha_NTPase_dom"/>
</dbReference>
<dbReference type="NCBIfam" id="NF004225">
    <property type="entry name" value="PRK05672.1"/>
    <property type="match status" value="1"/>
</dbReference>
<keyword evidence="17" id="KW-1185">Reference proteome</keyword>
<dbReference type="CDD" id="cd04485">
    <property type="entry name" value="DnaE_OBF"/>
    <property type="match status" value="1"/>
</dbReference>
<dbReference type="InterPro" id="IPR029460">
    <property type="entry name" value="DNAPol_HHH"/>
</dbReference>
<feature type="domain" description="Polymerase/histidinol phosphatase N-terminal" evidence="15">
    <location>
        <begin position="5"/>
        <end position="72"/>
    </location>
</feature>
<evidence type="ECO:0000256" key="4">
    <source>
        <dbReference type="ARBA" id="ARBA00017273"/>
    </source>
</evidence>
<protein>
    <recommendedName>
        <fullName evidence="4 13">Error-prone DNA polymerase</fullName>
        <ecNumber evidence="3 13">2.7.7.7</ecNumber>
    </recommendedName>
</protein>
<evidence type="ECO:0000259" key="15">
    <source>
        <dbReference type="SMART" id="SM00481"/>
    </source>
</evidence>
<gene>
    <name evidence="13" type="primary">dnaE2</name>
    <name evidence="16" type="ORF">VA613_07260</name>
</gene>
<dbReference type="InterPro" id="IPR016195">
    <property type="entry name" value="Pol/histidinol_Pase-like"/>
</dbReference>
<dbReference type="Gene3D" id="3.20.20.140">
    <property type="entry name" value="Metal-dependent hydrolases"/>
    <property type="match status" value="1"/>
</dbReference>
<dbReference type="NCBIfam" id="TIGR00594">
    <property type="entry name" value="polc"/>
    <property type="match status" value="1"/>
</dbReference>
<dbReference type="Proteomes" id="UP001334732">
    <property type="component" value="Chromosome"/>
</dbReference>
<dbReference type="CDD" id="cd07434">
    <property type="entry name" value="PHP_PolIIIA_DnaE2"/>
    <property type="match status" value="1"/>
</dbReference>
<keyword evidence="5 13" id="KW-0963">Cytoplasm</keyword>
<keyword evidence="9 13" id="KW-0227">DNA damage</keyword>
<evidence type="ECO:0000256" key="13">
    <source>
        <dbReference type="HAMAP-Rule" id="MF_01902"/>
    </source>
</evidence>
<sequence length="1195" mass="130734">MPPYAELHCLSNFSFLRGASHPEELVERAHALGYAALALTDECSLAGVVRAHVAAKECGMKLIVGSEIRLDDGPRVVLLATDRAGYGHLSALITRGRRSATKGSYRLALADLAGGVPGCLALLLADPLPSLQHAQAIASRFAGRAWLAVELFRAPDDAERLAAATELSQAAGLPLVAAGDVHMHVPERRAMQDTLAAIRLGVPVADAGDALHPNGERHLRTPNDLAQLYPQPLLDETLSVAARCTFSLDELRYEYPEELVPPGETAISHLRGLTEAGLLRRFPDGTPDKVRAQIEHELALIEELHYEPYFLTVHDIVRFARSRGILCQGRGSAANSSVCYALGITEVNPACMEMLFERFISRERNEPPDIDVDFEHERREEVIQYLYAKYGRDRAALAATVISYRPRSAMRDVGKALGFDLEQVDRLAKSMAWWDGRRIKPDRLVEAGFDPANRKVALLIRLVDELVGFPRHLSQHVGGFVIARGQLSQLVPIENAAMPERTIIQWDKDDLDALGLLKIDVLALGMLSAIRRALDLVGSVRGRPFAMSDVPSEDPAVYDLIGHADTLGVFQIESRAQMAMLPRMRPRRFYDLVIEVAIVRPGPIQGGMVHPYLRRREGTEPVTYPSEAVRGVLERTLGVPIFQEQVMQLAVVAAGFTPGEADKLRRSMAAWRRKGGLEHFERRLIDGMRERGYQEDFARQIFMQIQGFGEYGFPESHAASFALLVYVSAWLKCHEPAAFACALLNSQPMGFYAPAQIVQDARRHGVEVRPVDVLESEWDCTLEPTPSPWPSPRRGKGAGANPAAGSIPAAPLPRPLSPQAGRGEKAPRHLSEAHASPERASPERASPEHASPEHASPEHASPERASPEHASPERASPEHASPEHASPERASPERASPEHAPPEHAPSPLRGEGRGEGAAMSAPLALSPGPSTRKEYADGYPAAAQRPFRCLASGRGVNVPHPPALRLGLRMVSGFSLEGAARLIAARAQRPFDSVDDLATRGGLDPRDLKCLAAAGALARLAGHRRKAYWDVAGIERASPLAMARAQEPQPDLFPLTEGQDLVADYASLGLSLGRHPLALLRERLRHDRLLTAEELRQLPHGRLARAAGLVLNRQRPGTASGVTFLTLEDETGHVNVVVWRDLAERQRRELLGARLLAVYGTLERQGEVTHLVAGHLRDLTPLLGNLMTHSRDFH</sequence>
<dbReference type="Pfam" id="PF14579">
    <property type="entry name" value="HHH_6"/>
    <property type="match status" value="1"/>
</dbReference>
<comment type="subcellular location">
    <subcellularLocation>
        <location evidence="1 13">Cytoplasm</location>
    </subcellularLocation>
</comment>
<dbReference type="Pfam" id="PF02811">
    <property type="entry name" value="PHP"/>
    <property type="match status" value="1"/>
</dbReference>
<keyword evidence="10 13" id="KW-0239">DNA-directed DNA polymerase</keyword>
<evidence type="ECO:0000256" key="8">
    <source>
        <dbReference type="ARBA" id="ARBA00022705"/>
    </source>
</evidence>
<name>A0ABZ1CNQ3_9PROT</name>
<evidence type="ECO:0000256" key="6">
    <source>
        <dbReference type="ARBA" id="ARBA00022679"/>
    </source>
</evidence>
<evidence type="ECO:0000256" key="1">
    <source>
        <dbReference type="ARBA" id="ARBA00004496"/>
    </source>
</evidence>
<dbReference type="HAMAP" id="MF_01902">
    <property type="entry name" value="DNApol_error_prone"/>
    <property type="match status" value="1"/>
</dbReference>
<dbReference type="SMART" id="SM00481">
    <property type="entry name" value="POLIIIAc"/>
    <property type="match status" value="1"/>
</dbReference>
<proteinExistence type="inferred from homology"/>
<evidence type="ECO:0000313" key="17">
    <source>
        <dbReference type="Proteomes" id="UP001334732"/>
    </source>
</evidence>
<dbReference type="Pfam" id="PF07733">
    <property type="entry name" value="DNA_pol3_alpha"/>
    <property type="match status" value="1"/>
</dbReference>
<keyword evidence="7 13" id="KW-0548">Nucleotidyltransferase</keyword>
<evidence type="ECO:0000256" key="2">
    <source>
        <dbReference type="ARBA" id="ARBA00007391"/>
    </source>
</evidence>
<comment type="catalytic activity">
    <reaction evidence="12 13">
        <text>DNA(n) + a 2'-deoxyribonucleoside 5'-triphosphate = DNA(n+1) + diphosphate</text>
        <dbReference type="Rhea" id="RHEA:22508"/>
        <dbReference type="Rhea" id="RHEA-COMP:17339"/>
        <dbReference type="Rhea" id="RHEA-COMP:17340"/>
        <dbReference type="ChEBI" id="CHEBI:33019"/>
        <dbReference type="ChEBI" id="CHEBI:61560"/>
        <dbReference type="ChEBI" id="CHEBI:173112"/>
        <dbReference type="EC" id="2.7.7.7"/>
    </reaction>
</comment>
<dbReference type="InterPro" id="IPR004365">
    <property type="entry name" value="NA-bd_OB_tRNA"/>
</dbReference>
<evidence type="ECO:0000256" key="14">
    <source>
        <dbReference type="SAM" id="MobiDB-lite"/>
    </source>
</evidence>
<organism evidence="16 17">
    <name type="scientific">Thiobacillus sedimenti</name>
    <dbReference type="NCBI Taxonomy" id="3110231"/>
    <lineage>
        <taxon>Bacteria</taxon>
        <taxon>Pseudomonadati</taxon>
        <taxon>Pseudomonadota</taxon>
        <taxon>Betaproteobacteria</taxon>
        <taxon>Nitrosomonadales</taxon>
        <taxon>Thiobacillaceae</taxon>
        <taxon>Thiobacillus</taxon>
    </lineage>
</organism>
<dbReference type="EC" id="2.7.7.7" evidence="3 13"/>
<accession>A0ABZ1CNQ3</accession>
<evidence type="ECO:0000256" key="10">
    <source>
        <dbReference type="ARBA" id="ARBA00022932"/>
    </source>
</evidence>
<keyword evidence="6 13" id="KW-0808">Transferase</keyword>
<dbReference type="Pfam" id="PF17657">
    <property type="entry name" value="DNA_pol3_finger"/>
    <property type="match status" value="1"/>
</dbReference>
<dbReference type="InterPro" id="IPR004805">
    <property type="entry name" value="DnaE2/DnaE/PolC"/>
</dbReference>
<dbReference type="GO" id="GO:0003887">
    <property type="term" value="F:DNA-directed DNA polymerase activity"/>
    <property type="evidence" value="ECO:0007669"/>
    <property type="project" value="UniProtKB-EC"/>
</dbReference>
<dbReference type="InterPro" id="IPR023073">
    <property type="entry name" value="DnaE2"/>
</dbReference>
<feature type="region of interest" description="Disordered" evidence="14">
    <location>
        <begin position="779"/>
        <end position="940"/>
    </location>
</feature>
<feature type="compositionally biased region" description="Basic and acidic residues" evidence="14">
    <location>
        <begin position="822"/>
        <end position="902"/>
    </location>
</feature>
<reference evidence="16 17" key="1">
    <citation type="submission" date="2023-12" db="EMBL/GenBank/DDBJ databases">
        <title>Thiobacillus sedimentum sp. nov., a chemolithoautotrophic sulfur-oxidizing bacterium isolated from freshwater sediment.</title>
        <authorList>
            <person name="Luo J."/>
            <person name="Dai C."/>
        </authorList>
    </citation>
    <scope>NUCLEOTIDE SEQUENCE [LARGE SCALE GENOMIC DNA]</scope>
    <source>
        <strain evidence="16 17">SCUT-2</strain>
    </source>
</reference>
<dbReference type="InterPro" id="IPR003141">
    <property type="entry name" value="Pol/His_phosphatase_N"/>
</dbReference>
<dbReference type="PANTHER" id="PTHR32294:SF4">
    <property type="entry name" value="ERROR-PRONE DNA POLYMERASE"/>
    <property type="match status" value="1"/>
</dbReference>
<evidence type="ECO:0000256" key="12">
    <source>
        <dbReference type="ARBA" id="ARBA00049244"/>
    </source>
</evidence>
<keyword evidence="8 13" id="KW-0235">DNA replication</keyword>
<evidence type="ECO:0000256" key="3">
    <source>
        <dbReference type="ARBA" id="ARBA00012417"/>
    </source>
</evidence>
<keyword evidence="11 13" id="KW-0234">DNA repair</keyword>
<evidence type="ECO:0000256" key="7">
    <source>
        <dbReference type="ARBA" id="ARBA00022695"/>
    </source>
</evidence>
<dbReference type="SUPFAM" id="SSF89550">
    <property type="entry name" value="PHP domain-like"/>
    <property type="match status" value="1"/>
</dbReference>
<dbReference type="EMBL" id="CP141769">
    <property type="protein sequence ID" value="WRS40670.1"/>
    <property type="molecule type" value="Genomic_DNA"/>
</dbReference>
<dbReference type="InterPro" id="IPR040982">
    <property type="entry name" value="DNA_pol3_finger"/>
</dbReference>
<dbReference type="PANTHER" id="PTHR32294">
    <property type="entry name" value="DNA POLYMERASE III SUBUNIT ALPHA"/>
    <property type="match status" value="1"/>
</dbReference>
<evidence type="ECO:0000256" key="5">
    <source>
        <dbReference type="ARBA" id="ARBA00022490"/>
    </source>
</evidence>
<comment type="function">
    <text evidence="13">DNA polymerase involved in damage-induced mutagenesis and translesion synthesis (TLS). It is not the major replicative DNA polymerase.</text>
</comment>
<evidence type="ECO:0000256" key="11">
    <source>
        <dbReference type="ARBA" id="ARBA00023204"/>
    </source>
</evidence>